<dbReference type="InterPro" id="IPR058922">
    <property type="entry name" value="WHD_DRP"/>
</dbReference>
<evidence type="ECO:0000256" key="1">
    <source>
        <dbReference type="ARBA" id="ARBA00022737"/>
    </source>
</evidence>
<dbReference type="InterPro" id="IPR038005">
    <property type="entry name" value="RX-like_CC"/>
</dbReference>
<dbReference type="GO" id="GO:0098542">
    <property type="term" value="P:defense response to other organism"/>
    <property type="evidence" value="ECO:0007669"/>
    <property type="project" value="TreeGrafter"/>
</dbReference>
<dbReference type="Pfam" id="PF00931">
    <property type="entry name" value="NB-ARC"/>
    <property type="match status" value="1"/>
</dbReference>
<dbReference type="InterPro" id="IPR002182">
    <property type="entry name" value="NB-ARC"/>
</dbReference>
<dbReference type="PANTHER" id="PTHR23155:SF1193">
    <property type="entry name" value="DISEASE RESISTANCE PROTEIN RPP13-RELATED"/>
    <property type="match status" value="1"/>
</dbReference>
<evidence type="ECO:0000259" key="4">
    <source>
        <dbReference type="Pfam" id="PF00931"/>
    </source>
</evidence>
<comment type="caution">
    <text evidence="8">The sequence shown here is derived from an EMBL/GenBank/DDBJ whole genome shotgun (WGS) entry which is preliminary data.</text>
</comment>
<dbReference type="SUPFAM" id="SSF52540">
    <property type="entry name" value="P-loop containing nucleoside triphosphate hydrolases"/>
    <property type="match status" value="1"/>
</dbReference>
<gene>
    <name evidence="8" type="ORF">FNV43_RR20358</name>
</gene>
<dbReference type="FunFam" id="1.10.10.10:FF:000322">
    <property type="entry name" value="Probable disease resistance protein At1g63360"/>
    <property type="match status" value="1"/>
</dbReference>
<dbReference type="CDD" id="cd14798">
    <property type="entry name" value="RX-CC_like"/>
    <property type="match status" value="1"/>
</dbReference>
<protein>
    <submittedName>
        <fullName evidence="8">Uncharacterized protein</fullName>
    </submittedName>
</protein>
<dbReference type="InterPro" id="IPR032675">
    <property type="entry name" value="LRR_dom_sf"/>
</dbReference>
<dbReference type="Pfam" id="PF23559">
    <property type="entry name" value="WHD_DRP"/>
    <property type="match status" value="1"/>
</dbReference>
<feature type="domain" description="Disease resistance R13L4/SHOC-2-like LRR" evidence="7">
    <location>
        <begin position="591"/>
        <end position="873"/>
    </location>
</feature>
<dbReference type="OrthoDB" id="1163443at2759"/>
<accession>A0A8K0E6B1</accession>
<dbReference type="InterPro" id="IPR041118">
    <property type="entry name" value="Rx_N"/>
</dbReference>
<evidence type="ECO:0000259" key="6">
    <source>
        <dbReference type="Pfam" id="PF23559"/>
    </source>
</evidence>
<dbReference type="InterPro" id="IPR036388">
    <property type="entry name" value="WH-like_DNA-bd_sf"/>
</dbReference>
<evidence type="ECO:0000313" key="9">
    <source>
        <dbReference type="Proteomes" id="UP000796880"/>
    </source>
</evidence>
<organism evidence="8 9">
    <name type="scientific">Rhamnella rubrinervis</name>
    <dbReference type="NCBI Taxonomy" id="2594499"/>
    <lineage>
        <taxon>Eukaryota</taxon>
        <taxon>Viridiplantae</taxon>
        <taxon>Streptophyta</taxon>
        <taxon>Embryophyta</taxon>
        <taxon>Tracheophyta</taxon>
        <taxon>Spermatophyta</taxon>
        <taxon>Magnoliopsida</taxon>
        <taxon>eudicotyledons</taxon>
        <taxon>Gunneridae</taxon>
        <taxon>Pentapetalae</taxon>
        <taxon>rosids</taxon>
        <taxon>fabids</taxon>
        <taxon>Rosales</taxon>
        <taxon>Rhamnaceae</taxon>
        <taxon>rhamnoid group</taxon>
        <taxon>Rhamneae</taxon>
        <taxon>Rhamnella</taxon>
    </lineage>
</organism>
<dbReference type="EMBL" id="VOIH02000009">
    <property type="protein sequence ID" value="KAF3437602.1"/>
    <property type="molecule type" value="Genomic_DNA"/>
</dbReference>
<dbReference type="AlphaFoldDB" id="A0A8K0E6B1"/>
<evidence type="ECO:0000259" key="5">
    <source>
        <dbReference type="Pfam" id="PF18052"/>
    </source>
</evidence>
<keyword evidence="9" id="KW-1185">Reference proteome</keyword>
<dbReference type="InterPro" id="IPR055414">
    <property type="entry name" value="LRR_R13L4/SHOC2-like"/>
</dbReference>
<proteinExistence type="predicted"/>
<dbReference type="PANTHER" id="PTHR23155">
    <property type="entry name" value="DISEASE RESISTANCE PROTEIN RP"/>
    <property type="match status" value="1"/>
</dbReference>
<feature type="domain" description="Disease resistance protein winged helix" evidence="6">
    <location>
        <begin position="446"/>
        <end position="517"/>
    </location>
</feature>
<name>A0A8K0E6B1_9ROSA</name>
<feature type="domain" description="NB-ARC" evidence="4">
    <location>
        <begin position="194"/>
        <end position="267"/>
    </location>
</feature>
<dbReference type="GO" id="GO:0043531">
    <property type="term" value="F:ADP binding"/>
    <property type="evidence" value="ECO:0007669"/>
    <property type="project" value="InterPro"/>
</dbReference>
<dbReference type="InterPro" id="IPR044974">
    <property type="entry name" value="Disease_R_plants"/>
</dbReference>
<evidence type="ECO:0000256" key="2">
    <source>
        <dbReference type="ARBA" id="ARBA00022741"/>
    </source>
</evidence>
<dbReference type="Pfam" id="PF23598">
    <property type="entry name" value="LRR_14"/>
    <property type="match status" value="1"/>
</dbReference>
<keyword evidence="2" id="KW-0547">Nucleotide-binding</keyword>
<dbReference type="Gene3D" id="1.10.10.10">
    <property type="entry name" value="Winged helix-like DNA-binding domain superfamily/Winged helix DNA-binding domain"/>
    <property type="match status" value="1"/>
</dbReference>
<dbReference type="InterPro" id="IPR027417">
    <property type="entry name" value="P-loop_NTPase"/>
</dbReference>
<evidence type="ECO:0000313" key="8">
    <source>
        <dbReference type="EMBL" id="KAF3437602.1"/>
    </source>
</evidence>
<dbReference type="Proteomes" id="UP000796880">
    <property type="component" value="Unassembled WGS sequence"/>
</dbReference>
<evidence type="ECO:0000259" key="7">
    <source>
        <dbReference type="Pfam" id="PF23598"/>
    </source>
</evidence>
<dbReference type="Gene3D" id="3.40.50.300">
    <property type="entry name" value="P-loop containing nucleotide triphosphate hydrolases"/>
    <property type="match status" value="1"/>
</dbReference>
<keyword evidence="3" id="KW-0611">Plant defense</keyword>
<evidence type="ECO:0000256" key="3">
    <source>
        <dbReference type="ARBA" id="ARBA00022821"/>
    </source>
</evidence>
<reference evidence="8" key="1">
    <citation type="submission" date="2020-03" db="EMBL/GenBank/DDBJ databases">
        <title>A high-quality chromosome-level genome assembly of a woody plant with both climbing and erect habits, Rhamnella rubrinervis.</title>
        <authorList>
            <person name="Lu Z."/>
            <person name="Yang Y."/>
            <person name="Zhu X."/>
            <person name="Sun Y."/>
        </authorList>
    </citation>
    <scope>NUCLEOTIDE SEQUENCE</scope>
    <source>
        <strain evidence="8">BYM</strain>
        <tissue evidence="8">Leaf</tissue>
    </source>
</reference>
<dbReference type="Gene3D" id="3.80.10.10">
    <property type="entry name" value="Ribonuclease Inhibitor"/>
    <property type="match status" value="1"/>
</dbReference>
<keyword evidence="1" id="KW-0677">Repeat</keyword>
<feature type="domain" description="Disease resistance N-terminal" evidence="5">
    <location>
        <begin position="5"/>
        <end position="88"/>
    </location>
</feature>
<dbReference type="Pfam" id="PF18052">
    <property type="entry name" value="Rx_N"/>
    <property type="match status" value="1"/>
</dbReference>
<sequence length="900" mass="101947">MADIVVPLVLENLIKLLTHEANLLLGVEDQVDLLRDDLGFMIAFLEKSEGKRNDGLVKELVDQIRNAAHESEDVIETYAARVIKQRRRNLLAKLLHWIDDASVLHGVGNKTSSIKNKIKNIYENKAIYGIDIVEAGPSNIDGEAERVLQRRRRNVEEDDVVGFVNDTTTLVNQLTDPGNLRREVFSIIGMHGWVGLLLDLLARFKQITEEISKKTGEHLKGELHEELTGKRYFIVMDDIWSTHVWDEVSVALPDESNGSRILITSRVSRRRMPLQFGNSWEATYKELSRVFVPDFAPPQTVVQSVADLQNKMSVKAWGTGVVPAKDTPTLKSAWLRLSPPRIGKPSRLDSGQVSNLALPRFGSQERPLRATMAVRCSALTTSEPGQFKYSPQKTFRPAEPISHSDPLPGWIGSDNQFKDLSILSLGPDNPDQPSTSLKPCFLYLGVFPEDYEIDARVLTELWIAEGLIQPNGNMSVIDVAEENLEQLIDRSLIQLARKRSDGGVKTCRIHDLLRDLCIRESSQDKFLEFYSKASISSISKSRRLSFQHFSKESLRYLPRTTRSLLLINNSDPSDFIPKSVFTNIFICSKFIRVLFLIDANIWKIPSKIDQLVFLRCLWIKDSSIHGLPSSISNLWYLETIHLAANIGNPLPKGIWSVMKNLRTLYVKPGTYNPLPKPPRRLMGESFGNLKVLYWLKVDQNAALVIAKFPNLRKLGLTFSGVHVSPASDLDAENAMTSVGELESLQSFKLSYFPTYNRVCVRLNSFPSTLTKISLAYCKLDQDHFEALARQPHVRVLKLKSSRSRWVEVPHLVVSAGDFPQLEVLKMRKLSIRRFTMGKKAMPNLQRLIIRQIDSLRDLPYELWSITTLQLVEVSDVSYELSTKLRDLKTKYSGACKIIIN</sequence>
<dbReference type="Gene3D" id="1.20.5.4130">
    <property type="match status" value="1"/>
</dbReference>
<dbReference type="SUPFAM" id="SSF52047">
    <property type="entry name" value="RNI-like"/>
    <property type="match status" value="1"/>
</dbReference>